<keyword evidence="2" id="KW-0805">Transcription regulation</keyword>
<evidence type="ECO:0000256" key="4">
    <source>
        <dbReference type="ARBA" id="ARBA00023242"/>
    </source>
</evidence>
<feature type="non-terminal residue" evidence="6">
    <location>
        <position position="1"/>
    </location>
</feature>
<dbReference type="PRINTS" id="PR01875">
    <property type="entry name" value="ETOFAMILY"/>
</dbReference>
<evidence type="ECO:0000256" key="1">
    <source>
        <dbReference type="ARBA" id="ARBA00004123"/>
    </source>
</evidence>
<comment type="subcellular location">
    <subcellularLocation>
        <location evidence="1">Nucleus</location>
    </subcellularLocation>
</comment>
<organism evidence="6 7">
    <name type="scientific">Periplaneta americana</name>
    <name type="common">American cockroach</name>
    <name type="synonym">Blatta americana</name>
    <dbReference type="NCBI Taxonomy" id="6978"/>
    <lineage>
        <taxon>Eukaryota</taxon>
        <taxon>Metazoa</taxon>
        <taxon>Ecdysozoa</taxon>
        <taxon>Arthropoda</taxon>
        <taxon>Hexapoda</taxon>
        <taxon>Insecta</taxon>
        <taxon>Pterygota</taxon>
        <taxon>Neoptera</taxon>
        <taxon>Polyneoptera</taxon>
        <taxon>Dictyoptera</taxon>
        <taxon>Blattodea</taxon>
        <taxon>Blattoidea</taxon>
        <taxon>Blattidae</taxon>
        <taxon>Blattinae</taxon>
        <taxon>Periplaneta</taxon>
    </lineage>
</organism>
<dbReference type="PANTHER" id="PTHR10379:SF14">
    <property type="entry name" value="NERVY, ISOFORM D"/>
    <property type="match status" value="1"/>
</dbReference>
<keyword evidence="4" id="KW-0539">Nucleus</keyword>
<proteinExistence type="predicted"/>
<evidence type="ECO:0000256" key="3">
    <source>
        <dbReference type="ARBA" id="ARBA00023163"/>
    </source>
</evidence>
<evidence type="ECO:0000259" key="5">
    <source>
        <dbReference type="PROSITE" id="PS51119"/>
    </source>
</evidence>
<gene>
    <name evidence="6" type="ORF">ANN_24200</name>
</gene>
<dbReference type="Pfam" id="PF07531">
    <property type="entry name" value="TAFH"/>
    <property type="match status" value="1"/>
</dbReference>
<dbReference type="SMART" id="SM00549">
    <property type="entry name" value="TAFH"/>
    <property type="match status" value="1"/>
</dbReference>
<reference evidence="6 7" key="1">
    <citation type="journal article" date="2022" name="Allergy">
        <title>Genome assembly and annotation of Periplaneta americana reveal a comprehensive cockroach allergen profile.</title>
        <authorList>
            <person name="Wang L."/>
            <person name="Xiong Q."/>
            <person name="Saelim N."/>
            <person name="Wang L."/>
            <person name="Nong W."/>
            <person name="Wan A.T."/>
            <person name="Shi M."/>
            <person name="Liu X."/>
            <person name="Cao Q."/>
            <person name="Hui J.H.L."/>
            <person name="Sookrung N."/>
            <person name="Leung T.F."/>
            <person name="Tungtrongchitr A."/>
            <person name="Tsui S.K.W."/>
        </authorList>
    </citation>
    <scope>NUCLEOTIDE SEQUENCE [LARGE SCALE GENOMIC DNA]</scope>
    <source>
        <strain evidence="6">PWHHKU_190912</strain>
    </source>
</reference>
<comment type="caution">
    <text evidence="6">The sequence shown here is derived from an EMBL/GenBank/DDBJ whole genome shotgun (WGS) entry which is preliminary data.</text>
</comment>
<evidence type="ECO:0000313" key="7">
    <source>
        <dbReference type="Proteomes" id="UP001148838"/>
    </source>
</evidence>
<keyword evidence="7" id="KW-1185">Reference proteome</keyword>
<dbReference type="PROSITE" id="PS51119">
    <property type="entry name" value="TAFH"/>
    <property type="match status" value="1"/>
</dbReference>
<dbReference type="EMBL" id="JAJSOF020000037">
    <property type="protein sequence ID" value="KAJ4428185.1"/>
    <property type="molecule type" value="Genomic_DNA"/>
</dbReference>
<evidence type="ECO:0000313" key="6">
    <source>
        <dbReference type="EMBL" id="KAJ4428185.1"/>
    </source>
</evidence>
<dbReference type="Proteomes" id="UP001148838">
    <property type="component" value="Unassembled WGS sequence"/>
</dbReference>
<feature type="domain" description="TAFH" evidence="5">
    <location>
        <begin position="15"/>
        <end position="110"/>
    </location>
</feature>
<dbReference type="InterPro" id="IPR037249">
    <property type="entry name" value="TAFH/NHR1_dom_sf"/>
</dbReference>
<dbReference type="InterPro" id="IPR013289">
    <property type="entry name" value="CBFA2T1/2/3"/>
</dbReference>
<dbReference type="Gene3D" id="1.20.120.1110">
    <property type="entry name" value="TAFH/NHR1 domain"/>
    <property type="match status" value="1"/>
</dbReference>
<accession>A0ABQ8S2P7</accession>
<name>A0ABQ8S2P7_PERAM</name>
<evidence type="ECO:0000256" key="2">
    <source>
        <dbReference type="ARBA" id="ARBA00023015"/>
    </source>
</evidence>
<dbReference type="SUPFAM" id="SSF158553">
    <property type="entry name" value="TAFH domain-like"/>
    <property type="match status" value="1"/>
</dbReference>
<sequence length="197" mass="22211">SLSPPLPLLLDSHPPRGLGKLKRFLSTLVQFGSDIAPDTGDRVRALVLSLVSSSISIEEFHHSLQDVTNFPLRPFVVPFLRAHLPLLQRELGSLARLAKQVSIRPFPLICSLSNFYHLARIRNLDIINTESPQQYLRHHEHVVLDPAFSPSEPSEIFHSEVADSGKRRAPDSSCVFTGKCETSFWKNVRNNIFTLRL</sequence>
<keyword evidence="3" id="KW-0804">Transcription</keyword>
<dbReference type="InterPro" id="IPR003894">
    <property type="entry name" value="TAFH_NHR1"/>
</dbReference>
<protein>
    <recommendedName>
        <fullName evidence="5">TAFH domain-containing protein</fullName>
    </recommendedName>
</protein>
<dbReference type="PANTHER" id="PTHR10379">
    <property type="entry name" value="MTG8 ETO EIGHT TWENTY ONE PROTEIN"/>
    <property type="match status" value="1"/>
</dbReference>